<dbReference type="AlphaFoldDB" id="A0A926Y017"/>
<comment type="caution">
    <text evidence="1">The sequence shown here is derived from an EMBL/GenBank/DDBJ whole genome shotgun (WGS) entry which is preliminary data.</text>
</comment>
<protein>
    <submittedName>
        <fullName evidence="1">Uncharacterized protein</fullName>
    </submittedName>
</protein>
<organism evidence="1 2">
    <name type="scientific">Spirosoma profusum</name>
    <dbReference type="NCBI Taxonomy" id="2771354"/>
    <lineage>
        <taxon>Bacteria</taxon>
        <taxon>Pseudomonadati</taxon>
        <taxon>Bacteroidota</taxon>
        <taxon>Cytophagia</taxon>
        <taxon>Cytophagales</taxon>
        <taxon>Cytophagaceae</taxon>
        <taxon>Spirosoma</taxon>
    </lineage>
</organism>
<name>A0A926Y017_9BACT</name>
<accession>A0A926Y017</accession>
<dbReference type="RefSeq" id="WP_190889299.1">
    <property type="nucleotide sequence ID" value="NZ_JACWZY010000022.1"/>
</dbReference>
<evidence type="ECO:0000313" key="1">
    <source>
        <dbReference type="EMBL" id="MBD2703450.1"/>
    </source>
</evidence>
<proteinExistence type="predicted"/>
<dbReference type="EMBL" id="JACWZY010000022">
    <property type="protein sequence ID" value="MBD2703450.1"/>
    <property type="molecule type" value="Genomic_DNA"/>
</dbReference>
<keyword evidence="2" id="KW-1185">Reference proteome</keyword>
<evidence type="ECO:0000313" key="2">
    <source>
        <dbReference type="Proteomes" id="UP000598820"/>
    </source>
</evidence>
<dbReference type="Proteomes" id="UP000598820">
    <property type="component" value="Unassembled WGS sequence"/>
</dbReference>
<gene>
    <name evidence="1" type="ORF">IC229_22590</name>
</gene>
<reference evidence="1" key="1">
    <citation type="submission" date="2020-09" db="EMBL/GenBank/DDBJ databases">
        <authorList>
            <person name="Kim M.K."/>
        </authorList>
    </citation>
    <scope>NUCLEOTIDE SEQUENCE</scope>
    <source>
        <strain evidence="1">BT702</strain>
    </source>
</reference>
<sequence length="54" mass="5684">MVLLTKAAANRSGNVTNGSFLQSTQNDAVIIGTNVAQTPSGYKLFVEDGILTEK</sequence>